<dbReference type="PROSITE" id="PS50209">
    <property type="entry name" value="CARD"/>
    <property type="match status" value="1"/>
</dbReference>
<evidence type="ECO:0000256" key="1">
    <source>
        <dbReference type="SAM" id="MobiDB-lite"/>
    </source>
</evidence>
<proteinExistence type="predicted"/>
<protein>
    <submittedName>
        <fullName evidence="3">Receptor-interacting serine/threonine-protein kinase 2</fullName>
    </submittedName>
</protein>
<evidence type="ECO:0000259" key="2">
    <source>
        <dbReference type="PROSITE" id="PS50209"/>
    </source>
</evidence>
<accession>A0A556VCN7</accession>
<dbReference type="Gene3D" id="1.10.533.10">
    <property type="entry name" value="Death Domain, Fas"/>
    <property type="match status" value="1"/>
</dbReference>
<dbReference type="EMBL" id="VCAZ01000237">
    <property type="protein sequence ID" value="TTL88690.1"/>
    <property type="molecule type" value="Genomic_DNA"/>
</dbReference>
<comment type="caution">
    <text evidence="3">The sequence shown here is derived from an EMBL/GenBank/DDBJ whole genome shotgun (WGS) entry which is preliminary data.</text>
</comment>
<feature type="region of interest" description="Disordered" evidence="1">
    <location>
        <begin position="184"/>
        <end position="217"/>
    </location>
</feature>
<sequence>MFDEAELINVALVGCSGGACLRGHLKTSARAVALKLLARTGDCLSQMQDVLVKGGVCVKRVLQPVGLDQFQNLIAFTQKGASPATERNLLPPETPQSPALSRLMTRCWSVDAKLRPLAKECVLELRKVLEGLNSGADDRAVHLIKAHKERALLSCKHTQVWELPVELNNLERFSGCTRPKHLKSKSVSVMAPPAHTHRSPARKPDETYPRGSPPSAAVAWASPPAGCCRDAARRCAEVCDVKATRVSPPAHTPCGSPTSLTHTPLHPANQPMCPVSSGRTCCQLLQERREVIVRSMTEGRLNNLLDVLRARRAVTREHYELITASMTLSARTRCLLDTCTCLGEKAAVLVATTLGLVSMGMTQEHAHSQISPEGKAG</sequence>
<organism evidence="3 4">
    <name type="scientific">Bagarius yarrelli</name>
    <name type="common">Goonch</name>
    <name type="synonym">Bagrus yarrelli</name>
    <dbReference type="NCBI Taxonomy" id="175774"/>
    <lineage>
        <taxon>Eukaryota</taxon>
        <taxon>Metazoa</taxon>
        <taxon>Chordata</taxon>
        <taxon>Craniata</taxon>
        <taxon>Vertebrata</taxon>
        <taxon>Euteleostomi</taxon>
        <taxon>Actinopterygii</taxon>
        <taxon>Neopterygii</taxon>
        <taxon>Teleostei</taxon>
        <taxon>Ostariophysi</taxon>
        <taxon>Siluriformes</taxon>
        <taxon>Sisoridae</taxon>
        <taxon>Sisorinae</taxon>
        <taxon>Bagarius</taxon>
    </lineage>
</organism>
<name>A0A556VCN7_BAGYA</name>
<dbReference type="SUPFAM" id="SSF47986">
    <property type="entry name" value="DEATH domain"/>
    <property type="match status" value="1"/>
</dbReference>
<keyword evidence="3" id="KW-0418">Kinase</keyword>
<gene>
    <name evidence="3" type="ORF">Baya_15798</name>
</gene>
<dbReference type="InterPro" id="IPR011029">
    <property type="entry name" value="DEATH-like_dom_sf"/>
</dbReference>
<evidence type="ECO:0000313" key="3">
    <source>
        <dbReference type="EMBL" id="TTL88690.1"/>
    </source>
</evidence>
<dbReference type="Proteomes" id="UP000319801">
    <property type="component" value="Unassembled WGS sequence"/>
</dbReference>
<feature type="domain" description="CARD" evidence="2">
    <location>
        <begin position="283"/>
        <end position="354"/>
    </location>
</feature>
<dbReference type="InterPro" id="IPR001315">
    <property type="entry name" value="CARD"/>
</dbReference>
<dbReference type="GO" id="GO:0016301">
    <property type="term" value="F:kinase activity"/>
    <property type="evidence" value="ECO:0007669"/>
    <property type="project" value="UniProtKB-KW"/>
</dbReference>
<evidence type="ECO:0000313" key="4">
    <source>
        <dbReference type="Proteomes" id="UP000319801"/>
    </source>
</evidence>
<dbReference type="AlphaFoldDB" id="A0A556VCN7"/>
<dbReference type="OrthoDB" id="4062651at2759"/>
<keyword evidence="3" id="KW-0675">Receptor</keyword>
<keyword evidence="4" id="KW-1185">Reference proteome</keyword>
<dbReference type="Gene3D" id="1.10.510.10">
    <property type="entry name" value="Transferase(Phosphotransferase) domain 1"/>
    <property type="match status" value="1"/>
</dbReference>
<dbReference type="GO" id="GO:0042981">
    <property type="term" value="P:regulation of apoptotic process"/>
    <property type="evidence" value="ECO:0007669"/>
    <property type="project" value="InterPro"/>
</dbReference>
<keyword evidence="3" id="KW-0808">Transferase</keyword>
<dbReference type="Pfam" id="PF00619">
    <property type="entry name" value="CARD"/>
    <property type="match status" value="1"/>
</dbReference>
<reference evidence="3 4" key="1">
    <citation type="journal article" date="2019" name="Genome Biol. Evol.">
        <title>Whole-Genome Sequencing of the Giant Devil Catfish, Bagarius yarrelli.</title>
        <authorList>
            <person name="Jiang W."/>
            <person name="Lv Y."/>
            <person name="Cheng L."/>
            <person name="Yang K."/>
            <person name="Chao B."/>
            <person name="Wang X."/>
            <person name="Li Y."/>
            <person name="Pan X."/>
            <person name="You X."/>
            <person name="Zhang Y."/>
            <person name="Yang J."/>
            <person name="Li J."/>
            <person name="Zhang X."/>
            <person name="Liu S."/>
            <person name="Sun C."/>
            <person name="Yang J."/>
            <person name="Shi Q."/>
        </authorList>
    </citation>
    <scope>NUCLEOTIDE SEQUENCE [LARGE SCALE GENOMIC DNA]</scope>
    <source>
        <strain evidence="3">JWS20170419001</strain>
        <tissue evidence="3">Muscle</tissue>
    </source>
</reference>